<feature type="chain" id="PRO_5011779943" evidence="5">
    <location>
        <begin position="23"/>
        <end position="179"/>
    </location>
</feature>
<evidence type="ECO:0000256" key="2">
    <source>
        <dbReference type="ARBA" id="ARBA00006671"/>
    </source>
</evidence>
<dbReference type="PANTHER" id="PTHR33420">
    <property type="entry name" value="FIMBRIAL SUBUNIT ELFA-RELATED"/>
    <property type="match status" value="1"/>
</dbReference>
<dbReference type="AlphaFoldDB" id="A0A1I6XJM9"/>
<name>A0A1I6XJM9_9ENTR</name>
<gene>
    <name evidence="7" type="ORF">SAMN05192562_10125</name>
</gene>
<evidence type="ECO:0000313" key="7">
    <source>
        <dbReference type="EMBL" id="SFT38252.1"/>
    </source>
</evidence>
<protein>
    <submittedName>
        <fullName evidence="7">Major type 1 subunit fimbrin (Pilin)</fullName>
    </submittedName>
</protein>
<dbReference type="InterPro" id="IPR050263">
    <property type="entry name" value="Bact_Fimbrial_Adh_Pro"/>
</dbReference>
<dbReference type="Pfam" id="PF00419">
    <property type="entry name" value="Fimbrial"/>
    <property type="match status" value="1"/>
</dbReference>
<dbReference type="InterPro" id="IPR000259">
    <property type="entry name" value="Adhesion_dom_fimbrial"/>
</dbReference>
<dbReference type="InterPro" id="IPR008966">
    <property type="entry name" value="Adhesion_dom_sf"/>
</dbReference>
<evidence type="ECO:0000256" key="5">
    <source>
        <dbReference type="SAM" id="SignalP"/>
    </source>
</evidence>
<keyword evidence="4" id="KW-0281">Fimbrium</keyword>
<dbReference type="InterPro" id="IPR036937">
    <property type="entry name" value="Adhesion_dom_fimbrial_sf"/>
</dbReference>
<comment type="subcellular location">
    <subcellularLocation>
        <location evidence="1">Fimbrium</location>
    </subcellularLocation>
</comment>
<feature type="signal peptide" evidence="5">
    <location>
        <begin position="1"/>
        <end position="22"/>
    </location>
</feature>
<dbReference type="RefSeq" id="WP_167518527.1">
    <property type="nucleotide sequence ID" value="NZ_CP045300.1"/>
</dbReference>
<organism evidence="7 8">
    <name type="scientific">Kosakonia arachidis</name>
    <dbReference type="NCBI Taxonomy" id="551989"/>
    <lineage>
        <taxon>Bacteria</taxon>
        <taxon>Pseudomonadati</taxon>
        <taxon>Pseudomonadota</taxon>
        <taxon>Gammaproteobacteria</taxon>
        <taxon>Enterobacterales</taxon>
        <taxon>Enterobacteriaceae</taxon>
        <taxon>Kosakonia</taxon>
    </lineage>
</organism>
<evidence type="ECO:0000313" key="8">
    <source>
        <dbReference type="Proteomes" id="UP000199187"/>
    </source>
</evidence>
<dbReference type="GO" id="GO:0009289">
    <property type="term" value="C:pilus"/>
    <property type="evidence" value="ECO:0007669"/>
    <property type="project" value="UniProtKB-SubCell"/>
</dbReference>
<reference evidence="8" key="1">
    <citation type="submission" date="2016-10" db="EMBL/GenBank/DDBJ databases">
        <authorList>
            <person name="Varghese N."/>
            <person name="Submissions S."/>
        </authorList>
    </citation>
    <scope>NUCLEOTIDE SEQUENCE [LARGE SCALE GENOMIC DNA]</scope>
    <source>
        <strain evidence="8">Ah-143</strain>
    </source>
</reference>
<proteinExistence type="inferred from homology"/>
<evidence type="ECO:0000259" key="6">
    <source>
        <dbReference type="Pfam" id="PF00419"/>
    </source>
</evidence>
<evidence type="ECO:0000256" key="4">
    <source>
        <dbReference type="ARBA" id="ARBA00023263"/>
    </source>
</evidence>
<dbReference type="Gene3D" id="2.60.40.1090">
    <property type="entry name" value="Fimbrial-type adhesion domain"/>
    <property type="match status" value="1"/>
</dbReference>
<accession>A0A1I6XJM9</accession>
<dbReference type="SUPFAM" id="SSF49401">
    <property type="entry name" value="Bacterial adhesins"/>
    <property type="match status" value="1"/>
</dbReference>
<evidence type="ECO:0000256" key="3">
    <source>
        <dbReference type="ARBA" id="ARBA00022729"/>
    </source>
</evidence>
<sequence length="179" mass="18183">MMNRLTRATALMALMAAGATQAASDTATITITGTVLSNTCTIDSSSAVQNITLGAISDRDIKGKGTTGGKKDVVIKLTNCGAGTSGVVVRASGTPDADDALAFANARVQESGGATGVGVYFFQTDGTTKFVPAGTITQTSSLIPSVDNTLTYKASFVGTKDAVTAGDFSTVVNMTFDYQ</sequence>
<feature type="domain" description="Fimbrial-type adhesion" evidence="6">
    <location>
        <begin position="29"/>
        <end position="179"/>
    </location>
</feature>
<comment type="similarity">
    <text evidence="2">Belongs to the fimbrial protein family.</text>
</comment>
<keyword evidence="8" id="KW-1185">Reference proteome</keyword>
<dbReference type="EMBL" id="FPAU01000001">
    <property type="protein sequence ID" value="SFT38252.1"/>
    <property type="molecule type" value="Genomic_DNA"/>
</dbReference>
<dbReference type="PANTHER" id="PTHR33420:SF3">
    <property type="entry name" value="FIMBRIAL SUBUNIT ELFA"/>
    <property type="match status" value="1"/>
</dbReference>
<keyword evidence="3 5" id="KW-0732">Signal</keyword>
<dbReference type="GO" id="GO:0043709">
    <property type="term" value="P:cell adhesion involved in single-species biofilm formation"/>
    <property type="evidence" value="ECO:0007669"/>
    <property type="project" value="TreeGrafter"/>
</dbReference>
<evidence type="ECO:0000256" key="1">
    <source>
        <dbReference type="ARBA" id="ARBA00004561"/>
    </source>
</evidence>
<dbReference type="Proteomes" id="UP000199187">
    <property type="component" value="Unassembled WGS sequence"/>
</dbReference>